<dbReference type="PANTHER" id="PTHR34737">
    <property type="entry name" value="EF-HAND DOMAIN-CONTAINING PROTEIN"/>
    <property type="match status" value="1"/>
</dbReference>
<dbReference type="AlphaFoldDB" id="A0A6G0XQN6"/>
<dbReference type="InterPro" id="IPR055313">
    <property type="entry name" value="Temptin-like"/>
</dbReference>
<feature type="domain" description="Temptin Cys/Cys disulfide" evidence="2">
    <location>
        <begin position="15"/>
        <end position="104"/>
    </location>
</feature>
<accession>A0A6G0XQN6</accession>
<keyword evidence="4" id="KW-1185">Reference proteome</keyword>
<dbReference type="Proteomes" id="UP000481153">
    <property type="component" value="Unassembled WGS sequence"/>
</dbReference>
<dbReference type="OrthoDB" id="129121at2759"/>
<evidence type="ECO:0000313" key="4">
    <source>
        <dbReference type="Proteomes" id="UP000481153"/>
    </source>
</evidence>
<proteinExistence type="predicted"/>
<reference evidence="3 4" key="1">
    <citation type="submission" date="2019-07" db="EMBL/GenBank/DDBJ databases">
        <title>Genomics analysis of Aphanomyces spp. identifies a new class of oomycete effector associated with host adaptation.</title>
        <authorList>
            <person name="Gaulin E."/>
        </authorList>
    </citation>
    <scope>NUCLEOTIDE SEQUENCE [LARGE SCALE GENOMIC DNA]</scope>
    <source>
        <strain evidence="3 4">ATCC 201684</strain>
    </source>
</reference>
<evidence type="ECO:0000313" key="3">
    <source>
        <dbReference type="EMBL" id="KAF0742856.1"/>
    </source>
</evidence>
<sequence length="168" mass="16870">MFIYKLLVLSTAMVAALQSYNSRIPNANNVLGVQAIGHKNPAGGGASNSFGDAFAKAGNKWTTSLCQADTDGDGATNGEELGDPCCVWKVGARLNTTTATHPGVVNTFTPNTLAALKCVTTTSAAGKNGTNASSTPSSSISVPSTTSVAMPFATSALVGSVIVGLMLG</sequence>
<comment type="caution">
    <text evidence="3">The sequence shown here is derived from an EMBL/GenBank/DDBJ whole genome shotgun (WGS) entry which is preliminary data.</text>
</comment>
<dbReference type="InterPro" id="IPR057626">
    <property type="entry name" value="S-S_Temptin"/>
</dbReference>
<feature type="chain" id="PRO_5026288754" description="Temptin Cys/Cys disulfide domain-containing protein" evidence="1">
    <location>
        <begin position="17"/>
        <end position="168"/>
    </location>
</feature>
<keyword evidence="1" id="KW-0732">Signal</keyword>
<protein>
    <recommendedName>
        <fullName evidence="2">Temptin Cys/Cys disulfide domain-containing protein</fullName>
    </recommendedName>
</protein>
<organism evidence="3 4">
    <name type="scientific">Aphanomyces euteiches</name>
    <dbReference type="NCBI Taxonomy" id="100861"/>
    <lineage>
        <taxon>Eukaryota</taxon>
        <taxon>Sar</taxon>
        <taxon>Stramenopiles</taxon>
        <taxon>Oomycota</taxon>
        <taxon>Saprolegniomycetes</taxon>
        <taxon>Saprolegniales</taxon>
        <taxon>Verrucalvaceae</taxon>
        <taxon>Aphanomyces</taxon>
    </lineage>
</organism>
<gene>
    <name evidence="3" type="ORF">Ae201684_002253</name>
</gene>
<feature type="signal peptide" evidence="1">
    <location>
        <begin position="1"/>
        <end position="16"/>
    </location>
</feature>
<dbReference type="PANTHER" id="PTHR34737:SF2">
    <property type="entry name" value="EF-HAND DOMAIN-CONTAINING PROTEIN"/>
    <property type="match status" value="1"/>
</dbReference>
<dbReference type="Pfam" id="PF24784">
    <property type="entry name" value="Temptin_C"/>
    <property type="match status" value="1"/>
</dbReference>
<evidence type="ECO:0000259" key="2">
    <source>
        <dbReference type="Pfam" id="PF24784"/>
    </source>
</evidence>
<evidence type="ECO:0000256" key="1">
    <source>
        <dbReference type="SAM" id="SignalP"/>
    </source>
</evidence>
<name>A0A6G0XQN6_9STRA</name>
<dbReference type="VEuPathDB" id="FungiDB:AeMF1_004300"/>
<dbReference type="EMBL" id="VJMJ01000023">
    <property type="protein sequence ID" value="KAF0742856.1"/>
    <property type="molecule type" value="Genomic_DNA"/>
</dbReference>